<feature type="transmembrane region" description="Helical" evidence="9">
    <location>
        <begin position="206"/>
        <end position="229"/>
    </location>
</feature>
<evidence type="ECO:0000256" key="6">
    <source>
        <dbReference type="ARBA" id="ARBA00023180"/>
    </source>
</evidence>
<evidence type="ECO:0000256" key="2">
    <source>
        <dbReference type="ARBA" id="ARBA00009172"/>
    </source>
</evidence>
<keyword evidence="6" id="KW-0325">Glycoprotein</keyword>
<dbReference type="GO" id="GO:0016020">
    <property type="term" value="C:membrane"/>
    <property type="evidence" value="ECO:0007669"/>
    <property type="project" value="UniProtKB-SubCell"/>
</dbReference>
<dbReference type="Pfam" id="PF05978">
    <property type="entry name" value="UNC-93"/>
    <property type="match status" value="1"/>
</dbReference>
<feature type="transmembrane region" description="Helical" evidence="9">
    <location>
        <begin position="294"/>
        <end position="316"/>
    </location>
</feature>
<protein>
    <recommendedName>
        <fullName evidence="7">Protein unc-93 homolog A</fullName>
    </recommendedName>
</protein>
<feature type="region of interest" description="Disordered" evidence="8">
    <location>
        <begin position="445"/>
        <end position="476"/>
    </location>
</feature>
<feature type="compositionally biased region" description="Polar residues" evidence="8">
    <location>
        <begin position="451"/>
        <end position="465"/>
    </location>
</feature>
<dbReference type="SUPFAM" id="SSF103473">
    <property type="entry name" value="MFS general substrate transporter"/>
    <property type="match status" value="1"/>
</dbReference>
<keyword evidence="11" id="KW-1185">Reference proteome</keyword>
<comment type="similarity">
    <text evidence="2">Belongs to the unc-93 family.</text>
</comment>
<dbReference type="EMBL" id="JBHFQA010000013">
    <property type="protein sequence ID" value="KAL2088656.1"/>
    <property type="molecule type" value="Genomic_DNA"/>
</dbReference>
<dbReference type="Proteomes" id="UP001591681">
    <property type="component" value="Unassembled WGS sequence"/>
</dbReference>
<dbReference type="InterPro" id="IPR051951">
    <property type="entry name" value="UNC-93_regulatory"/>
</dbReference>
<name>A0ABD1JPT7_9TELE</name>
<evidence type="ECO:0000256" key="1">
    <source>
        <dbReference type="ARBA" id="ARBA00004141"/>
    </source>
</evidence>
<dbReference type="InterPro" id="IPR010291">
    <property type="entry name" value="Ion_channel_UNC-93"/>
</dbReference>
<dbReference type="InterPro" id="IPR036259">
    <property type="entry name" value="MFS_trans_sf"/>
</dbReference>
<organism evidence="10 11">
    <name type="scientific">Coilia grayii</name>
    <name type="common">Gray's grenadier anchovy</name>
    <dbReference type="NCBI Taxonomy" id="363190"/>
    <lineage>
        <taxon>Eukaryota</taxon>
        <taxon>Metazoa</taxon>
        <taxon>Chordata</taxon>
        <taxon>Craniata</taxon>
        <taxon>Vertebrata</taxon>
        <taxon>Euteleostomi</taxon>
        <taxon>Actinopterygii</taxon>
        <taxon>Neopterygii</taxon>
        <taxon>Teleostei</taxon>
        <taxon>Clupei</taxon>
        <taxon>Clupeiformes</taxon>
        <taxon>Clupeoidei</taxon>
        <taxon>Engraulidae</taxon>
        <taxon>Coilinae</taxon>
        <taxon>Coilia</taxon>
    </lineage>
</organism>
<evidence type="ECO:0000256" key="4">
    <source>
        <dbReference type="ARBA" id="ARBA00022989"/>
    </source>
</evidence>
<evidence type="ECO:0000256" key="3">
    <source>
        <dbReference type="ARBA" id="ARBA00022692"/>
    </source>
</evidence>
<dbReference type="PANTHER" id="PTHR19444">
    <property type="entry name" value="UNC-93 RELATED"/>
    <property type="match status" value="1"/>
</dbReference>
<dbReference type="PANTHER" id="PTHR19444:SF13">
    <property type="entry name" value="PROTEIN UNC-93 HOMOLOG A"/>
    <property type="match status" value="1"/>
</dbReference>
<sequence>MIGPNMKNVLVVSFGFVCLFTAYGGLQNLQSSLNAQQGMGVASLSVIYAALILSAMFAPPLLIKYLGCKWTIVASMGCYVTYSCGNLYSAWETLIPTSAVLGLAGGPLWSAKCTYLALSSHLQAKREGRQGSSSRRAQDLLTQYFGIFFAMFQSSAVWGNLLSSLIFSQDTHIAEIPEEALQYCGVGPCADDLIQSGNFTRPEQKLVYTLMGCYIGMGVVAMASVAVFLDNIDRGVAKEFRGNREPFWSTALATVRLLRDRKLQLLIPMTIYSGLEQSFLWAEYTKNYVTCALGIHFIGFTMICFGACDSVCSFLFGKLARFTGRIALFGLAALTNFGCIMALLFWRPHPNHFAVFFLIPGLWGMADAVWQTQINAIYGVLFPDHTEAAFANYRLWESVGFLLAFGYSSHLCLSTKTYLLLASLALSLLTYPLLEYLVREGPPAPPRYSRGATQENKVEEPQNTFLPEGAPDSVQG</sequence>
<dbReference type="CDD" id="cd17406">
    <property type="entry name" value="MFS_unc93A_like"/>
    <property type="match status" value="1"/>
</dbReference>
<dbReference type="AlphaFoldDB" id="A0ABD1JPT7"/>
<gene>
    <name evidence="10" type="ORF">ACEWY4_015555</name>
</gene>
<dbReference type="Gene3D" id="1.20.1250.20">
    <property type="entry name" value="MFS general substrate transporter like domains"/>
    <property type="match status" value="2"/>
</dbReference>
<evidence type="ECO:0000256" key="9">
    <source>
        <dbReference type="SAM" id="Phobius"/>
    </source>
</evidence>
<evidence type="ECO:0000313" key="11">
    <source>
        <dbReference type="Proteomes" id="UP001591681"/>
    </source>
</evidence>
<evidence type="ECO:0000256" key="7">
    <source>
        <dbReference type="ARBA" id="ARBA00040854"/>
    </source>
</evidence>
<comment type="subcellular location">
    <subcellularLocation>
        <location evidence="1">Membrane</location>
        <topology evidence="1">Multi-pass membrane protein</topology>
    </subcellularLocation>
</comment>
<evidence type="ECO:0000313" key="10">
    <source>
        <dbReference type="EMBL" id="KAL2088656.1"/>
    </source>
</evidence>
<keyword evidence="5 9" id="KW-0472">Membrane</keyword>
<feature type="transmembrane region" description="Helical" evidence="9">
    <location>
        <begin position="40"/>
        <end position="63"/>
    </location>
</feature>
<reference evidence="10 11" key="1">
    <citation type="submission" date="2024-09" db="EMBL/GenBank/DDBJ databases">
        <title>A chromosome-level genome assembly of Gray's grenadier anchovy, Coilia grayii.</title>
        <authorList>
            <person name="Fu Z."/>
        </authorList>
    </citation>
    <scope>NUCLEOTIDE SEQUENCE [LARGE SCALE GENOMIC DNA]</scope>
    <source>
        <strain evidence="10">G4</strain>
        <tissue evidence="10">Muscle</tissue>
    </source>
</reference>
<evidence type="ECO:0000256" key="8">
    <source>
        <dbReference type="SAM" id="MobiDB-lite"/>
    </source>
</evidence>
<feature type="transmembrane region" description="Helical" evidence="9">
    <location>
        <begin position="97"/>
        <end position="118"/>
    </location>
</feature>
<accession>A0ABD1JPT7</accession>
<keyword evidence="3 9" id="KW-0812">Transmembrane</keyword>
<comment type="caution">
    <text evidence="10">The sequence shown here is derived from an EMBL/GenBank/DDBJ whole genome shotgun (WGS) entry which is preliminary data.</text>
</comment>
<dbReference type="FunFam" id="1.20.1250.20:FF:000290">
    <property type="entry name" value="Unc-93 homolog A"/>
    <property type="match status" value="1"/>
</dbReference>
<proteinExistence type="inferred from homology"/>
<evidence type="ECO:0000256" key="5">
    <source>
        <dbReference type="ARBA" id="ARBA00023136"/>
    </source>
</evidence>
<feature type="transmembrane region" description="Helical" evidence="9">
    <location>
        <begin position="328"/>
        <end position="346"/>
    </location>
</feature>
<feature type="transmembrane region" description="Helical" evidence="9">
    <location>
        <begin position="70"/>
        <end position="91"/>
    </location>
</feature>
<feature type="transmembrane region" description="Helical" evidence="9">
    <location>
        <begin position="265"/>
        <end position="282"/>
    </location>
</feature>
<keyword evidence="4 9" id="KW-1133">Transmembrane helix</keyword>
<feature type="transmembrane region" description="Helical" evidence="9">
    <location>
        <begin position="139"/>
        <end position="158"/>
    </location>
</feature>